<evidence type="ECO:0000313" key="7">
    <source>
        <dbReference type="EMBL" id="KAJ8984605.1"/>
    </source>
</evidence>
<comment type="caution">
    <text evidence="7">The sequence shown here is derived from an EMBL/GenBank/DDBJ whole genome shotgun (WGS) entry which is preliminary data.</text>
</comment>
<sequence>MSTSVIFKPLGLTQETMFTCRPEVRKVKRVLFEPIDHAATQKFVEDELEKISVFASEKWNFDFKRERTLNPAGVYKWRPVTPQKTIRPIKIRSFVEDIDNLYAEPVEIVRPTPVRAIVDVDEEMQSPPEDAQSPKRKPKTSTPYHCCVTPLDRCWVGRYLCFWPAKCRSFELCLVQLFVILPSCRTDAKQSGGIKADGVPYTNTPLYGGAERLTYDR</sequence>
<keyword evidence="8" id="KW-1185">Reference proteome</keyword>
<evidence type="ECO:0000256" key="2">
    <source>
        <dbReference type="ARBA" id="ARBA00006726"/>
    </source>
</evidence>
<dbReference type="Gene3D" id="4.10.365.10">
    <property type="entry name" value="p27"/>
    <property type="match status" value="1"/>
</dbReference>
<keyword evidence="5" id="KW-0131">Cell cycle</keyword>
<comment type="subcellular location">
    <subcellularLocation>
        <location evidence="1">Nucleus</location>
    </subcellularLocation>
</comment>
<protein>
    <recommendedName>
        <fullName evidence="6">Cyclin-dependent kinase inhibitor domain-containing protein</fullName>
    </recommendedName>
</protein>
<feature type="domain" description="Cyclin-dependent kinase inhibitor" evidence="6">
    <location>
        <begin position="31"/>
        <end position="80"/>
    </location>
</feature>
<gene>
    <name evidence="7" type="ORF">NQ317_006067</name>
</gene>
<dbReference type="Proteomes" id="UP001162164">
    <property type="component" value="Unassembled WGS sequence"/>
</dbReference>
<comment type="similarity">
    <text evidence="2">Belongs to the CDI family.</text>
</comment>
<dbReference type="EMBL" id="JAPWTJ010000031">
    <property type="protein sequence ID" value="KAJ8984605.1"/>
    <property type="molecule type" value="Genomic_DNA"/>
</dbReference>
<evidence type="ECO:0000256" key="1">
    <source>
        <dbReference type="ARBA" id="ARBA00004123"/>
    </source>
</evidence>
<dbReference type="InterPro" id="IPR044898">
    <property type="entry name" value="CDI_dom_sf"/>
</dbReference>
<keyword evidence="3" id="KW-0649">Protein kinase inhibitor</keyword>
<organism evidence="7 8">
    <name type="scientific">Molorchus minor</name>
    <dbReference type="NCBI Taxonomy" id="1323400"/>
    <lineage>
        <taxon>Eukaryota</taxon>
        <taxon>Metazoa</taxon>
        <taxon>Ecdysozoa</taxon>
        <taxon>Arthropoda</taxon>
        <taxon>Hexapoda</taxon>
        <taxon>Insecta</taxon>
        <taxon>Pterygota</taxon>
        <taxon>Neoptera</taxon>
        <taxon>Endopterygota</taxon>
        <taxon>Coleoptera</taxon>
        <taxon>Polyphaga</taxon>
        <taxon>Cucujiformia</taxon>
        <taxon>Chrysomeloidea</taxon>
        <taxon>Cerambycidae</taxon>
        <taxon>Lamiinae</taxon>
        <taxon>Monochamini</taxon>
        <taxon>Molorchus</taxon>
    </lineage>
</organism>
<proteinExistence type="inferred from homology"/>
<name>A0ABQ9K513_9CUCU</name>
<evidence type="ECO:0000256" key="4">
    <source>
        <dbReference type="ARBA" id="ARBA00023242"/>
    </source>
</evidence>
<reference evidence="7" key="1">
    <citation type="journal article" date="2023" name="Insect Mol. Biol.">
        <title>Genome sequencing provides insights into the evolution of gene families encoding plant cell wall-degrading enzymes in longhorned beetles.</title>
        <authorList>
            <person name="Shin N.R."/>
            <person name="Okamura Y."/>
            <person name="Kirsch R."/>
            <person name="Pauchet Y."/>
        </authorList>
    </citation>
    <scope>NUCLEOTIDE SEQUENCE</scope>
    <source>
        <strain evidence="7">MMC_N1</strain>
    </source>
</reference>
<dbReference type="Pfam" id="PF02234">
    <property type="entry name" value="CDI"/>
    <property type="match status" value="1"/>
</dbReference>
<accession>A0ABQ9K513</accession>
<dbReference type="PANTHER" id="PTHR10265">
    <property type="entry name" value="CYCLIN-DEPENDENT KINASE INHIBITOR 1"/>
    <property type="match status" value="1"/>
</dbReference>
<evidence type="ECO:0000259" key="6">
    <source>
        <dbReference type="Pfam" id="PF02234"/>
    </source>
</evidence>
<evidence type="ECO:0000256" key="5">
    <source>
        <dbReference type="ARBA" id="ARBA00023306"/>
    </source>
</evidence>
<keyword evidence="4" id="KW-0539">Nucleus</keyword>
<evidence type="ECO:0000256" key="3">
    <source>
        <dbReference type="ARBA" id="ARBA00023013"/>
    </source>
</evidence>
<evidence type="ECO:0000313" key="8">
    <source>
        <dbReference type="Proteomes" id="UP001162164"/>
    </source>
</evidence>
<dbReference type="InterPro" id="IPR003175">
    <property type="entry name" value="CDI_dom"/>
</dbReference>
<dbReference type="PANTHER" id="PTHR10265:SF45">
    <property type="entry name" value="DACAPO"/>
    <property type="match status" value="1"/>
</dbReference>